<keyword evidence="2" id="KW-0812">Transmembrane</keyword>
<dbReference type="PROSITE" id="PS52015">
    <property type="entry name" value="TONB_CTD"/>
    <property type="match status" value="1"/>
</dbReference>
<dbReference type="InterPro" id="IPR037682">
    <property type="entry name" value="TonB_C"/>
</dbReference>
<keyword evidence="8" id="KW-1185">Reference proteome</keyword>
<dbReference type="Proteomes" id="UP001576708">
    <property type="component" value="Unassembled WGS sequence"/>
</dbReference>
<name>A0ABV4VIH3_9GAMM</name>
<comment type="subcellular location">
    <subcellularLocation>
        <location evidence="1">Membrane</location>
        <topology evidence="1">Single-pass membrane protein</topology>
    </subcellularLocation>
</comment>
<reference evidence="7 8" key="1">
    <citation type="submission" date="2024-09" db="EMBL/GenBank/DDBJ databases">
        <authorList>
            <person name="Zhang Y."/>
        </authorList>
    </citation>
    <scope>NUCLEOTIDE SEQUENCE [LARGE SCALE GENOMIC DNA]</scope>
    <source>
        <strain evidence="7 8">ZJ318</strain>
    </source>
</reference>
<feature type="domain" description="TonB C-terminal" evidence="6">
    <location>
        <begin position="44"/>
        <end position="140"/>
    </location>
</feature>
<comment type="caution">
    <text evidence="7">The sequence shown here is derived from an EMBL/GenBank/DDBJ whole genome shotgun (WGS) entry which is preliminary data.</text>
</comment>
<accession>A0ABV4VIH3</accession>
<dbReference type="SUPFAM" id="SSF74653">
    <property type="entry name" value="TolA/TonB C-terminal domain"/>
    <property type="match status" value="1"/>
</dbReference>
<feature type="signal peptide" evidence="5">
    <location>
        <begin position="1"/>
        <end position="26"/>
    </location>
</feature>
<gene>
    <name evidence="7" type="ORF">ACE02W_09855</name>
</gene>
<keyword evidence="3" id="KW-1133">Transmembrane helix</keyword>
<keyword evidence="5" id="KW-0732">Signal</keyword>
<evidence type="ECO:0000313" key="8">
    <source>
        <dbReference type="Proteomes" id="UP001576708"/>
    </source>
</evidence>
<dbReference type="EMBL" id="JBHFGU010000003">
    <property type="protein sequence ID" value="MFB2620107.1"/>
    <property type="molecule type" value="Genomic_DNA"/>
</dbReference>
<evidence type="ECO:0000256" key="5">
    <source>
        <dbReference type="SAM" id="SignalP"/>
    </source>
</evidence>
<sequence>MLKTVKISIFNILLLAGALSILDVKANDEPIQYLDLTSNDKSKLLNEYWVTLKRQEPQYPMDAARDGISGCVELVVGIKSNGRSGGYKVKKSYPEGVFDNYAAAALAHWRWKATDKNSAKVPVLTTIQMDFMIGNAKNKSEVKTQCENPQNLITPSK</sequence>
<evidence type="ECO:0000259" key="6">
    <source>
        <dbReference type="PROSITE" id="PS52015"/>
    </source>
</evidence>
<keyword evidence="4" id="KW-0472">Membrane</keyword>
<organism evidence="7 8">
    <name type="scientific">Shewanella mangrovisoli</name>
    <dbReference type="NCBI Taxonomy" id="2864211"/>
    <lineage>
        <taxon>Bacteria</taxon>
        <taxon>Pseudomonadati</taxon>
        <taxon>Pseudomonadota</taxon>
        <taxon>Gammaproteobacteria</taxon>
        <taxon>Alteromonadales</taxon>
        <taxon>Shewanellaceae</taxon>
        <taxon>Shewanella</taxon>
    </lineage>
</organism>
<dbReference type="NCBIfam" id="TIGR01352">
    <property type="entry name" value="tonB_Cterm"/>
    <property type="match status" value="1"/>
</dbReference>
<dbReference type="Gene3D" id="3.30.1150.10">
    <property type="match status" value="1"/>
</dbReference>
<dbReference type="InterPro" id="IPR006260">
    <property type="entry name" value="TonB/TolA_C"/>
</dbReference>
<feature type="chain" id="PRO_5047301899" evidence="5">
    <location>
        <begin position="27"/>
        <end position="157"/>
    </location>
</feature>
<proteinExistence type="predicted"/>
<evidence type="ECO:0000256" key="3">
    <source>
        <dbReference type="ARBA" id="ARBA00022989"/>
    </source>
</evidence>
<evidence type="ECO:0000256" key="4">
    <source>
        <dbReference type="ARBA" id="ARBA00023136"/>
    </source>
</evidence>
<dbReference type="RefSeq" id="WP_342201536.1">
    <property type="nucleotide sequence ID" value="NZ_JBCATE010000003.1"/>
</dbReference>
<dbReference type="Pfam" id="PF03544">
    <property type="entry name" value="TonB_C"/>
    <property type="match status" value="1"/>
</dbReference>
<protein>
    <submittedName>
        <fullName evidence="7">Energy transducer TonB</fullName>
    </submittedName>
</protein>
<evidence type="ECO:0000256" key="2">
    <source>
        <dbReference type="ARBA" id="ARBA00022692"/>
    </source>
</evidence>
<evidence type="ECO:0000313" key="7">
    <source>
        <dbReference type="EMBL" id="MFB2620107.1"/>
    </source>
</evidence>
<evidence type="ECO:0000256" key="1">
    <source>
        <dbReference type="ARBA" id="ARBA00004167"/>
    </source>
</evidence>